<evidence type="ECO:0000256" key="10">
    <source>
        <dbReference type="RuleBase" id="RU367135"/>
    </source>
</evidence>
<dbReference type="Gene3D" id="3.30.590.50">
    <property type="match status" value="1"/>
</dbReference>
<dbReference type="AlphaFoldDB" id="A0A814LSX7"/>
<dbReference type="EMBL" id="CAJNOO010000956">
    <property type="protein sequence ID" value="CAF1069317.1"/>
    <property type="molecule type" value="Genomic_DNA"/>
</dbReference>
<accession>A0A814LSX7</accession>
<comment type="pathway">
    <text evidence="1 10">Sulfur metabolism; glutathione biosynthesis; glutathione from L-cysteine and L-glutamate: step 1/2.</text>
</comment>
<sequence>MGLLSEGNPLSWTEIKLALQHIRSYALDELIRTFNKSKDRQKDAFTWGDEVELTLVRFDHDNKYVQLLLKGHQLLPIVCELNDKINDEACRIAWHPEACDFVVEGVPSQPYGFLPSHFNTVEANMKLRREQIQQILCQQSDCEYILNIAAFPRSVSISKSTRSGATNPVYLHKYYKSSQQHKLTIDLLHMNFILYVSIAVTTVTRQAITNVLFFFIHVIQIRTTAL</sequence>
<comment type="similarity">
    <text evidence="2 10">Belongs to the glutamate--cysteine ligase type 3 family.</text>
</comment>
<dbReference type="PANTHER" id="PTHR11164:SF0">
    <property type="entry name" value="GLUTAMATE--CYSTEINE LIGASE CATALYTIC SUBUNIT"/>
    <property type="match status" value="1"/>
</dbReference>
<reference evidence="11" key="1">
    <citation type="submission" date="2021-02" db="EMBL/GenBank/DDBJ databases">
        <authorList>
            <person name="Nowell W R."/>
        </authorList>
    </citation>
    <scope>NUCLEOTIDE SEQUENCE</scope>
</reference>
<evidence type="ECO:0000256" key="4">
    <source>
        <dbReference type="ARBA" id="ARBA00022598"/>
    </source>
</evidence>
<keyword evidence="6 10" id="KW-0547">Nucleotide-binding</keyword>
<dbReference type="PANTHER" id="PTHR11164">
    <property type="entry name" value="GLUTAMATE CYSTEINE LIGASE"/>
    <property type="match status" value="1"/>
</dbReference>
<dbReference type="EC" id="6.3.2.2" evidence="3 10"/>
<dbReference type="GO" id="GO:0004357">
    <property type="term" value="F:glutamate-cysteine ligase activity"/>
    <property type="evidence" value="ECO:0007669"/>
    <property type="project" value="UniProtKB-UniRule"/>
</dbReference>
<proteinExistence type="inferred from homology"/>
<evidence type="ECO:0000256" key="7">
    <source>
        <dbReference type="ARBA" id="ARBA00022840"/>
    </source>
</evidence>
<comment type="caution">
    <text evidence="11">The sequence shown here is derived from an EMBL/GenBank/DDBJ whole genome shotgun (WGS) entry which is preliminary data.</text>
</comment>
<organism evidence="11 12">
    <name type="scientific">Rotaria sordida</name>
    <dbReference type="NCBI Taxonomy" id="392033"/>
    <lineage>
        <taxon>Eukaryota</taxon>
        <taxon>Metazoa</taxon>
        <taxon>Spiralia</taxon>
        <taxon>Gnathifera</taxon>
        <taxon>Rotifera</taxon>
        <taxon>Eurotatoria</taxon>
        <taxon>Bdelloidea</taxon>
        <taxon>Philodinida</taxon>
        <taxon>Philodinidae</taxon>
        <taxon>Rotaria</taxon>
    </lineage>
</organism>
<dbReference type="InterPro" id="IPR004308">
    <property type="entry name" value="GCS"/>
</dbReference>
<dbReference type="GO" id="GO:0017109">
    <property type="term" value="C:glutamate-cysteine ligase complex"/>
    <property type="evidence" value="ECO:0007669"/>
    <property type="project" value="TreeGrafter"/>
</dbReference>
<comment type="catalytic activity">
    <reaction evidence="10">
        <text>L-cysteine + L-glutamate + ATP = gamma-L-glutamyl-L-cysteine + ADP + phosphate + H(+)</text>
        <dbReference type="Rhea" id="RHEA:13285"/>
        <dbReference type="ChEBI" id="CHEBI:15378"/>
        <dbReference type="ChEBI" id="CHEBI:29985"/>
        <dbReference type="ChEBI" id="CHEBI:30616"/>
        <dbReference type="ChEBI" id="CHEBI:35235"/>
        <dbReference type="ChEBI" id="CHEBI:43474"/>
        <dbReference type="ChEBI" id="CHEBI:58173"/>
        <dbReference type="ChEBI" id="CHEBI:456216"/>
        <dbReference type="EC" id="6.3.2.2"/>
    </reaction>
</comment>
<dbReference type="GO" id="GO:0006750">
    <property type="term" value="P:glutathione biosynthetic process"/>
    <property type="evidence" value="ECO:0007669"/>
    <property type="project" value="UniProtKB-UniRule"/>
</dbReference>
<keyword evidence="7 10" id="KW-0067">ATP-binding</keyword>
<evidence type="ECO:0000256" key="2">
    <source>
        <dbReference type="ARBA" id="ARBA00008100"/>
    </source>
</evidence>
<evidence type="ECO:0000313" key="12">
    <source>
        <dbReference type="Proteomes" id="UP000663882"/>
    </source>
</evidence>
<name>A0A814LSX7_9BILA</name>
<keyword evidence="5 10" id="KW-0317">Glutathione biosynthesis</keyword>
<protein>
    <recommendedName>
        <fullName evidence="3 10">Glutamate--cysteine ligase</fullName>
        <ecNumber evidence="3 10">6.3.2.2</ecNumber>
    </recommendedName>
    <alternativeName>
        <fullName evidence="9 10">Gamma-ECS</fullName>
    </alternativeName>
    <alternativeName>
        <fullName evidence="8 10">Gamma-glutamylcysteine synthetase</fullName>
    </alternativeName>
</protein>
<evidence type="ECO:0000256" key="1">
    <source>
        <dbReference type="ARBA" id="ARBA00005006"/>
    </source>
</evidence>
<evidence type="ECO:0000256" key="3">
    <source>
        <dbReference type="ARBA" id="ARBA00012220"/>
    </source>
</evidence>
<evidence type="ECO:0000313" key="11">
    <source>
        <dbReference type="EMBL" id="CAF1069317.1"/>
    </source>
</evidence>
<evidence type="ECO:0000256" key="8">
    <source>
        <dbReference type="ARBA" id="ARBA00030585"/>
    </source>
</evidence>
<dbReference type="GO" id="GO:0005524">
    <property type="term" value="F:ATP binding"/>
    <property type="evidence" value="ECO:0007669"/>
    <property type="project" value="UniProtKB-UniRule"/>
</dbReference>
<dbReference type="InterPro" id="IPR014746">
    <property type="entry name" value="Gln_synth/guanido_kin_cat_dom"/>
</dbReference>
<dbReference type="Proteomes" id="UP000663882">
    <property type="component" value="Unassembled WGS sequence"/>
</dbReference>
<dbReference type="SUPFAM" id="SSF55931">
    <property type="entry name" value="Glutamine synthetase/guanido kinase"/>
    <property type="match status" value="1"/>
</dbReference>
<evidence type="ECO:0000256" key="6">
    <source>
        <dbReference type="ARBA" id="ARBA00022741"/>
    </source>
</evidence>
<dbReference type="UniPathway" id="UPA00142">
    <property type="reaction ID" value="UER00209"/>
</dbReference>
<evidence type="ECO:0000256" key="5">
    <source>
        <dbReference type="ARBA" id="ARBA00022684"/>
    </source>
</evidence>
<keyword evidence="4 10" id="KW-0436">Ligase</keyword>
<dbReference type="OrthoDB" id="7939818at2759"/>
<gene>
    <name evidence="11" type="ORF">RFH988_LOCUS17687</name>
</gene>
<evidence type="ECO:0000256" key="9">
    <source>
        <dbReference type="ARBA" id="ARBA00032122"/>
    </source>
</evidence>